<dbReference type="GO" id="GO:0016757">
    <property type="term" value="F:glycosyltransferase activity"/>
    <property type="evidence" value="ECO:0007669"/>
    <property type="project" value="InterPro"/>
</dbReference>
<dbReference type="Proteomes" id="UP000178759">
    <property type="component" value="Unassembled WGS sequence"/>
</dbReference>
<protein>
    <recommendedName>
        <fullName evidence="5">Glycosyl transferase family 1 domain-containing protein</fullName>
    </recommendedName>
</protein>
<dbReference type="SUPFAM" id="SSF53756">
    <property type="entry name" value="UDP-Glycosyltransferase/glycogen phosphorylase"/>
    <property type="match status" value="1"/>
</dbReference>
<proteinExistence type="predicted"/>
<sequence length="359" mass="40795">MRVALIRGKFLNAYEMQLFEKLPRKYKITAFASLTPFHGKFSFPVIKLPSPMDLPDFSYKMPILNRLFIDAHYLFGLEEKLRGFDLVHSAENYYHYTQQALNAKKHGYVKKVVATVLENIPFNNEGIWGRRAFKKRARQELDHIISLTQKTKDALILEGCEPSKITVIGHAIDTDRFTPVPIRKTKRLVILFVGRLEEEKGVLDIVEAAKLLHNDNLKFIMIGTGSKKNLLPKFITQKVVSYKNMPREYQAADIFVAPSKPIKTWDEQYNTALLEAQASGLPIVTTKTGGIPENVGDAAILIPPGDINAIVHAIKSFVLNANLRAIYGKKARERALRIHDSRKIAKRMGDLYSYVMSKK</sequence>
<dbReference type="PANTHER" id="PTHR45947:SF3">
    <property type="entry name" value="SULFOQUINOVOSYL TRANSFERASE SQD2"/>
    <property type="match status" value="1"/>
</dbReference>
<feature type="domain" description="Glycosyl transferase family 1" evidence="1">
    <location>
        <begin position="183"/>
        <end position="334"/>
    </location>
</feature>
<dbReference type="InterPro" id="IPR001296">
    <property type="entry name" value="Glyco_trans_1"/>
</dbReference>
<organism evidence="3 4">
    <name type="scientific">Candidatus Gottesmanbacteria bacterium RIFCSPLOWO2_01_FULL_43_11b</name>
    <dbReference type="NCBI Taxonomy" id="1798392"/>
    <lineage>
        <taxon>Bacteria</taxon>
        <taxon>Candidatus Gottesmaniibacteriota</taxon>
    </lineage>
</organism>
<evidence type="ECO:0000259" key="1">
    <source>
        <dbReference type="Pfam" id="PF00534"/>
    </source>
</evidence>
<comment type="caution">
    <text evidence="3">The sequence shown here is derived from an EMBL/GenBank/DDBJ whole genome shotgun (WGS) entry which is preliminary data.</text>
</comment>
<dbReference type="EMBL" id="MFJV01000001">
    <property type="protein sequence ID" value="OGG24596.1"/>
    <property type="molecule type" value="Genomic_DNA"/>
</dbReference>
<dbReference type="Pfam" id="PF00534">
    <property type="entry name" value="Glycos_transf_1"/>
    <property type="match status" value="1"/>
</dbReference>
<feature type="domain" description="Glycosyltransferase subfamily 4-like N-terminal" evidence="2">
    <location>
        <begin position="60"/>
        <end position="176"/>
    </location>
</feature>
<evidence type="ECO:0008006" key="5">
    <source>
        <dbReference type="Google" id="ProtNLM"/>
    </source>
</evidence>
<dbReference type="InterPro" id="IPR028098">
    <property type="entry name" value="Glyco_trans_4-like_N"/>
</dbReference>
<dbReference type="InterPro" id="IPR050194">
    <property type="entry name" value="Glycosyltransferase_grp1"/>
</dbReference>
<evidence type="ECO:0000313" key="3">
    <source>
        <dbReference type="EMBL" id="OGG24596.1"/>
    </source>
</evidence>
<evidence type="ECO:0000313" key="4">
    <source>
        <dbReference type="Proteomes" id="UP000178759"/>
    </source>
</evidence>
<dbReference type="STRING" id="1798392.A3A79_05430"/>
<name>A0A1F6AIX8_9BACT</name>
<accession>A0A1F6AIX8</accession>
<dbReference type="CDD" id="cd03801">
    <property type="entry name" value="GT4_PimA-like"/>
    <property type="match status" value="1"/>
</dbReference>
<dbReference type="PANTHER" id="PTHR45947">
    <property type="entry name" value="SULFOQUINOVOSYL TRANSFERASE SQD2"/>
    <property type="match status" value="1"/>
</dbReference>
<evidence type="ECO:0000259" key="2">
    <source>
        <dbReference type="Pfam" id="PF13439"/>
    </source>
</evidence>
<dbReference type="Pfam" id="PF13439">
    <property type="entry name" value="Glyco_transf_4"/>
    <property type="match status" value="1"/>
</dbReference>
<reference evidence="3 4" key="1">
    <citation type="journal article" date="2016" name="Nat. Commun.">
        <title>Thousands of microbial genomes shed light on interconnected biogeochemical processes in an aquifer system.</title>
        <authorList>
            <person name="Anantharaman K."/>
            <person name="Brown C.T."/>
            <person name="Hug L.A."/>
            <person name="Sharon I."/>
            <person name="Castelle C.J."/>
            <person name="Probst A.J."/>
            <person name="Thomas B.C."/>
            <person name="Singh A."/>
            <person name="Wilkins M.J."/>
            <person name="Karaoz U."/>
            <person name="Brodie E.L."/>
            <person name="Williams K.H."/>
            <person name="Hubbard S.S."/>
            <person name="Banfield J.F."/>
        </authorList>
    </citation>
    <scope>NUCLEOTIDE SEQUENCE [LARGE SCALE GENOMIC DNA]</scope>
</reference>
<dbReference type="AlphaFoldDB" id="A0A1F6AIX8"/>
<gene>
    <name evidence="3" type="ORF">A3A79_05430</name>
</gene>
<dbReference type="Gene3D" id="3.40.50.2000">
    <property type="entry name" value="Glycogen Phosphorylase B"/>
    <property type="match status" value="2"/>
</dbReference>